<evidence type="ECO:0000256" key="2">
    <source>
        <dbReference type="SAM" id="SignalP"/>
    </source>
</evidence>
<name>K0RPB6_THAOC</name>
<evidence type="ECO:0000256" key="1">
    <source>
        <dbReference type="SAM" id="MobiDB-lite"/>
    </source>
</evidence>
<feature type="chain" id="PRO_5003840473" description="Beta-lactamase-related domain-containing protein" evidence="2">
    <location>
        <begin position="24"/>
        <end position="408"/>
    </location>
</feature>
<dbReference type="EMBL" id="AGNL01033674">
    <property type="protein sequence ID" value="EJK55613.1"/>
    <property type="molecule type" value="Genomic_DNA"/>
</dbReference>
<dbReference type="InterPro" id="IPR012338">
    <property type="entry name" value="Beta-lactam/transpept-like"/>
</dbReference>
<evidence type="ECO:0008006" key="5">
    <source>
        <dbReference type="Google" id="ProtNLM"/>
    </source>
</evidence>
<dbReference type="eggNOG" id="ENOG502RVF4">
    <property type="taxonomic scope" value="Eukaryota"/>
</dbReference>
<evidence type="ECO:0000313" key="4">
    <source>
        <dbReference type="Proteomes" id="UP000266841"/>
    </source>
</evidence>
<keyword evidence="4" id="KW-1185">Reference proteome</keyword>
<comment type="caution">
    <text evidence="3">The sequence shown here is derived from an EMBL/GenBank/DDBJ whole genome shotgun (WGS) entry which is preliminary data.</text>
</comment>
<gene>
    <name evidence="3" type="ORF">THAOC_24642</name>
</gene>
<dbReference type="Proteomes" id="UP000266841">
    <property type="component" value="Unassembled WGS sequence"/>
</dbReference>
<organism evidence="3 4">
    <name type="scientific">Thalassiosira oceanica</name>
    <name type="common">Marine diatom</name>
    <dbReference type="NCBI Taxonomy" id="159749"/>
    <lineage>
        <taxon>Eukaryota</taxon>
        <taxon>Sar</taxon>
        <taxon>Stramenopiles</taxon>
        <taxon>Ochrophyta</taxon>
        <taxon>Bacillariophyta</taxon>
        <taxon>Coscinodiscophyceae</taxon>
        <taxon>Thalassiosirophycidae</taxon>
        <taxon>Thalassiosirales</taxon>
        <taxon>Thalassiosiraceae</taxon>
        <taxon>Thalassiosira</taxon>
    </lineage>
</organism>
<dbReference type="AlphaFoldDB" id="K0RPB6"/>
<feature type="signal peptide" evidence="2">
    <location>
        <begin position="1"/>
        <end position="23"/>
    </location>
</feature>
<sequence>MKAKTSTSLFACCLFGIDSSTLAIDEGLVKRNLRQLRDGEAKSSLLLEPAFESSMSFAMSEGEPSNGGQNFKSSSVKSKSSKSKRAGMIDLTKDLEYAQGYNPDKPSTYSPGAIQLSTLAPMITGVRYDQRKIRAQLVLEKGKIVYEYYRKNMTYRPGFNPGNDTGLCYQIEINVNTLRNTTVLNLLRMSAGIDNAGEELVNNVWSAGLESLDYFKDYFNEDLVHPVRGLPSLEEVLQNSFFLLGSPQIFPLFEKHLFSSGGSNLVDALARFSIKKHFSEKLGLNGTEEFEGWELNKDGMEYGWTGSRQEWVEFCKQSSVPMNDGGRYGGHLYFGQFDKSSDKLSDVYEMSGFFGHRVAVDPNSERIFIQLVEDDFECLQGISLCHETTQSNRARILALDPKTSFNVP</sequence>
<evidence type="ECO:0000313" key="3">
    <source>
        <dbReference type="EMBL" id="EJK55613.1"/>
    </source>
</evidence>
<accession>K0RPB6</accession>
<protein>
    <recommendedName>
        <fullName evidence="5">Beta-lactamase-related domain-containing protein</fullName>
    </recommendedName>
</protein>
<feature type="region of interest" description="Disordered" evidence="1">
    <location>
        <begin position="58"/>
        <end position="85"/>
    </location>
</feature>
<keyword evidence="2" id="KW-0732">Signal</keyword>
<reference evidence="3 4" key="1">
    <citation type="journal article" date="2012" name="Genome Biol.">
        <title>Genome and low-iron response of an oceanic diatom adapted to chronic iron limitation.</title>
        <authorList>
            <person name="Lommer M."/>
            <person name="Specht M."/>
            <person name="Roy A.S."/>
            <person name="Kraemer L."/>
            <person name="Andreson R."/>
            <person name="Gutowska M.A."/>
            <person name="Wolf J."/>
            <person name="Bergner S.V."/>
            <person name="Schilhabel M.B."/>
            <person name="Klostermeier U.C."/>
            <person name="Beiko R.G."/>
            <person name="Rosenstiel P."/>
            <person name="Hippler M."/>
            <person name="Laroche J."/>
        </authorList>
    </citation>
    <scope>NUCLEOTIDE SEQUENCE [LARGE SCALE GENOMIC DNA]</scope>
    <source>
        <strain evidence="3 4">CCMP1005</strain>
    </source>
</reference>
<dbReference type="SUPFAM" id="SSF56601">
    <property type="entry name" value="beta-lactamase/transpeptidase-like"/>
    <property type="match status" value="1"/>
</dbReference>
<proteinExistence type="predicted"/>